<feature type="compositionally biased region" description="Basic and acidic residues" evidence="2">
    <location>
        <begin position="633"/>
        <end position="655"/>
    </location>
</feature>
<feature type="region of interest" description="Disordered" evidence="2">
    <location>
        <begin position="568"/>
        <end position="600"/>
    </location>
</feature>
<keyword evidence="1" id="KW-0802">TPR repeat</keyword>
<dbReference type="EMBL" id="HBGF01018660">
    <property type="protein sequence ID" value="CAD9111251.1"/>
    <property type="molecule type" value="Transcribed_RNA"/>
</dbReference>
<sequence length="989" mass="106800">MAAMSQSQQLGQSQIGGSPAGFGAMSTMLSGPALSAGGGAMSQQRSVTAAALDKVKQAKSDMQHKQWNAALDSLNDALLIDSKLVQGFVLRSRVFYVLGQPESAITDAERALRLEPDNEEVLLQLAHLLMAEGQHAEALEMARAGLEISPTHEQLQHLEALLLFAANEFAAAARNAVSLLKSGETSMETLSSAATIFTSSVEALQAMGRANELADAEINVAYPSGEAAGHAHPEVQHFNAFRTAAHLVNQGQKFFDKGGNVNYERARYLWEAARLIYTVSGDHDNAAATINKLAHVYTALGRPDRAKAALAAKEKVSAVDTAEAWQNFKVGNYNAAIEGYEKALKEVDRLDFASVSKIRFNLGQVYLEASSVATAMSHFEAAAKTAEQAGDEGKELELRALNELAKCQVLQQEKRRAVESLEKARALHPEVYRTMGVVNAQESVRNEFLAAVKATHSTVGELALANGDYKSAFEWFERARSFSLVDELGEAVARDGMHDIVTEEVTEKLKEADAKLGLSYYRASSTQIHAFLVNAETGDVGYKAIGWAPHLQARPDFVCAEIRNSLEKPKPPLRPGDATVEDADAAAASPEEPSLSASVMASPALAASSSVLGPRRATRFRASTKAAESQMEASERRSAAAEAESKKHKDAVPEGRRNVTHDLFSAFITPFLPTIERLSAAARGPVRCVVSCDDSFSAVPWQALHDPHKDRAIGTLLNILAVSTCFAQFRRNYWRMGKKAADASGEKADIKFAVIRDESIPFGDKIAEAEPSLTVSANEQRLLQLQPEAFAPMRAVHVSLRFVNRDLLPEAWAKGETDASGGVAVTYSGTDSTLAARDWARTAVRENKDGFARCDDGWLFASKEKAQSPDFKNANFPVAFVDKSLAVSDVVALPLAGTIVTLDLEGGPRDCALESNRLVRNVLAAGATAVVVGQWFVPNEVRSEFFGAFYDAFRGQAAGDVFAAVGIARDAVKFLDRTTDEWATFNVFM</sequence>
<dbReference type="InterPro" id="IPR019734">
    <property type="entry name" value="TPR_rpt"/>
</dbReference>
<dbReference type="PANTHER" id="PTHR10098">
    <property type="entry name" value="RAPSYN-RELATED"/>
    <property type="match status" value="1"/>
</dbReference>
<protein>
    <recommendedName>
        <fullName evidence="5">CHAT domain-containing protein</fullName>
    </recommendedName>
</protein>
<gene>
    <name evidence="3" type="ORF">NDES1114_LOCUS12313</name>
    <name evidence="4" type="ORF">NDES1114_LOCUS12314</name>
</gene>
<evidence type="ECO:0000256" key="2">
    <source>
        <dbReference type="SAM" id="MobiDB-lite"/>
    </source>
</evidence>
<feature type="repeat" description="TPR" evidence="1">
    <location>
        <begin position="85"/>
        <end position="118"/>
    </location>
</feature>
<evidence type="ECO:0000256" key="1">
    <source>
        <dbReference type="PROSITE-ProRule" id="PRU00339"/>
    </source>
</evidence>
<dbReference type="Pfam" id="PF13432">
    <property type="entry name" value="TPR_16"/>
    <property type="match status" value="1"/>
</dbReference>
<dbReference type="EMBL" id="HBGF01018659">
    <property type="protein sequence ID" value="CAD9111249.1"/>
    <property type="molecule type" value="Transcribed_RNA"/>
</dbReference>
<reference evidence="4" key="1">
    <citation type="submission" date="2021-01" db="EMBL/GenBank/DDBJ databases">
        <authorList>
            <person name="Corre E."/>
            <person name="Pelletier E."/>
            <person name="Niang G."/>
            <person name="Scheremetjew M."/>
            <person name="Finn R."/>
            <person name="Kale V."/>
            <person name="Holt S."/>
            <person name="Cochrane G."/>
            <person name="Meng A."/>
            <person name="Brown T."/>
            <person name="Cohen L."/>
        </authorList>
    </citation>
    <scope>NUCLEOTIDE SEQUENCE</scope>
    <source>
        <strain evidence="4">CCAP 1951/1</strain>
    </source>
</reference>
<dbReference type="AlphaFoldDB" id="A0A6U4RII5"/>
<dbReference type="PANTHER" id="PTHR10098:SF108">
    <property type="entry name" value="TETRATRICOPEPTIDE REPEAT PROTEIN 28"/>
    <property type="match status" value="1"/>
</dbReference>
<proteinExistence type="predicted"/>
<evidence type="ECO:0000313" key="4">
    <source>
        <dbReference type="EMBL" id="CAD9111251.1"/>
    </source>
</evidence>
<feature type="region of interest" description="Disordered" evidence="2">
    <location>
        <begin position="617"/>
        <end position="655"/>
    </location>
</feature>
<organism evidence="4">
    <name type="scientific">Neobodo designis</name>
    <name type="common">Flagellated protozoan</name>
    <name type="synonym">Bodo designis</name>
    <dbReference type="NCBI Taxonomy" id="312471"/>
    <lineage>
        <taxon>Eukaryota</taxon>
        <taxon>Discoba</taxon>
        <taxon>Euglenozoa</taxon>
        <taxon>Kinetoplastea</taxon>
        <taxon>Metakinetoplastina</taxon>
        <taxon>Neobodonida</taxon>
        <taxon>Neobodo</taxon>
    </lineage>
</organism>
<dbReference type="PROSITE" id="PS50005">
    <property type="entry name" value="TPR"/>
    <property type="match status" value="2"/>
</dbReference>
<accession>A0A6U4RII5</accession>
<evidence type="ECO:0008006" key="5">
    <source>
        <dbReference type="Google" id="ProtNLM"/>
    </source>
</evidence>
<dbReference type="Pfam" id="PF14559">
    <property type="entry name" value="TPR_19"/>
    <property type="match status" value="1"/>
</dbReference>
<evidence type="ECO:0000313" key="3">
    <source>
        <dbReference type="EMBL" id="CAD9111249.1"/>
    </source>
</evidence>
<dbReference type="InterPro" id="IPR011990">
    <property type="entry name" value="TPR-like_helical_dom_sf"/>
</dbReference>
<name>A0A6U4RII5_NEODS</name>
<dbReference type="SMART" id="SM00028">
    <property type="entry name" value="TPR"/>
    <property type="match status" value="7"/>
</dbReference>
<feature type="repeat" description="TPR" evidence="1">
    <location>
        <begin position="119"/>
        <end position="152"/>
    </location>
</feature>
<feature type="compositionally biased region" description="Low complexity" evidence="2">
    <location>
        <begin position="585"/>
        <end position="600"/>
    </location>
</feature>
<dbReference type="Gene3D" id="1.25.40.10">
    <property type="entry name" value="Tetratricopeptide repeat domain"/>
    <property type="match status" value="3"/>
</dbReference>
<dbReference type="SUPFAM" id="SSF48452">
    <property type="entry name" value="TPR-like"/>
    <property type="match status" value="2"/>
</dbReference>